<feature type="transmembrane region" description="Helical" evidence="1">
    <location>
        <begin position="12"/>
        <end position="30"/>
    </location>
</feature>
<accession>A0A1Y1RNC4</accession>
<keyword evidence="1" id="KW-1133">Transmembrane helix</keyword>
<evidence type="ECO:0000313" key="3">
    <source>
        <dbReference type="Proteomes" id="UP000192359"/>
    </source>
</evidence>
<organism evidence="2 3">
    <name type="scientific">Rothia nasimurium</name>
    <dbReference type="NCBI Taxonomy" id="85336"/>
    <lineage>
        <taxon>Bacteria</taxon>
        <taxon>Bacillati</taxon>
        <taxon>Actinomycetota</taxon>
        <taxon>Actinomycetes</taxon>
        <taxon>Micrococcales</taxon>
        <taxon>Micrococcaceae</taxon>
        <taxon>Rothia</taxon>
    </lineage>
</organism>
<dbReference type="AlphaFoldDB" id="A0A1Y1RNC4"/>
<dbReference type="InterPro" id="IPR009732">
    <property type="entry name" value="DUF1304"/>
</dbReference>
<sequence>MSVRGQDAGEPPHAFIFYIGFFAWSTPRGLSVFGLTRESAEQTREMVYNQGFYNLFLGFIAAAGVILYWAGLSEAGLALVIAGAGSMLAAAAVLFLALALLALGVSISKLPVRLSEKLLGACSPNPR</sequence>
<keyword evidence="3" id="KW-1185">Reference proteome</keyword>
<keyword evidence="1" id="KW-0472">Membrane</keyword>
<gene>
    <name evidence="2" type="ORF">A7979_05780</name>
</gene>
<keyword evidence="1" id="KW-0812">Transmembrane</keyword>
<dbReference type="RefSeq" id="WP_083092755.1">
    <property type="nucleotide sequence ID" value="NZ_LXWF01000041.1"/>
</dbReference>
<dbReference type="Pfam" id="PF06993">
    <property type="entry name" value="DUF1304"/>
    <property type="match status" value="1"/>
</dbReference>
<dbReference type="Proteomes" id="UP000192359">
    <property type="component" value="Unassembled WGS sequence"/>
</dbReference>
<proteinExistence type="predicted"/>
<name>A0A1Y1RNC4_9MICC</name>
<protein>
    <submittedName>
        <fullName evidence="2">Uncharacterized protein</fullName>
    </submittedName>
</protein>
<evidence type="ECO:0000313" key="2">
    <source>
        <dbReference type="EMBL" id="ORC16110.1"/>
    </source>
</evidence>
<feature type="transmembrane region" description="Helical" evidence="1">
    <location>
        <begin position="77"/>
        <end position="103"/>
    </location>
</feature>
<comment type="caution">
    <text evidence="2">The sequence shown here is derived from an EMBL/GenBank/DDBJ whole genome shotgun (WGS) entry which is preliminary data.</text>
</comment>
<dbReference type="OrthoDB" id="9803832at2"/>
<evidence type="ECO:0000256" key="1">
    <source>
        <dbReference type="SAM" id="Phobius"/>
    </source>
</evidence>
<reference evidence="2 3" key="1">
    <citation type="submission" date="2016-05" db="EMBL/GenBank/DDBJ databases">
        <title>Draft genome sequence of a porcine commensal Rothia nasimurium.</title>
        <authorList>
            <person name="Gaiser R.A."/>
            <person name="Van Baarlen P."/>
            <person name="Wells J.M."/>
        </authorList>
    </citation>
    <scope>NUCLEOTIDE SEQUENCE [LARGE SCALE GENOMIC DNA]</scope>
    <source>
        <strain evidence="2 3">PT-32</strain>
    </source>
</reference>
<dbReference type="EMBL" id="LXWF01000041">
    <property type="protein sequence ID" value="ORC16110.1"/>
    <property type="molecule type" value="Genomic_DNA"/>
</dbReference>
<feature type="transmembrane region" description="Helical" evidence="1">
    <location>
        <begin position="51"/>
        <end position="71"/>
    </location>
</feature>